<evidence type="ECO:0000313" key="1">
    <source>
        <dbReference type="EMBL" id="MFC5552153.1"/>
    </source>
</evidence>
<dbReference type="Pfam" id="PF19531">
    <property type="entry name" value="DUF6058"/>
    <property type="match status" value="2"/>
</dbReference>
<proteinExistence type="predicted"/>
<dbReference type="Proteomes" id="UP001596086">
    <property type="component" value="Unassembled WGS sequence"/>
</dbReference>
<keyword evidence="2" id="KW-1185">Reference proteome</keyword>
<protein>
    <submittedName>
        <fullName evidence="1">DUF6058 family natural product biosynthesis protein</fullName>
    </submittedName>
</protein>
<dbReference type="RefSeq" id="WP_379777345.1">
    <property type="nucleotide sequence ID" value="NZ_JBHSMZ010000026.1"/>
</dbReference>
<evidence type="ECO:0000313" key="2">
    <source>
        <dbReference type="Proteomes" id="UP001596086"/>
    </source>
</evidence>
<sequence>MNLIDYLQNHFLTRAQLLAQTCMTGARLDALQAAGMMPRPSYRLRLDLACDSFFGPHAESHAIDWYAQGYVAWAGLLEALNGPEQAYAVFAQRYRQSLSNIAVDKQLGYPQALAGDAHIGAEWRHFLDRTYGLCTRSGLLLDRASAPFAPHEVARSSRRRYVDEVRQAYGL</sequence>
<reference evidence="2" key="1">
    <citation type="journal article" date="2019" name="Int. J. Syst. Evol. Microbiol.">
        <title>The Global Catalogue of Microorganisms (GCM) 10K type strain sequencing project: providing services to taxonomists for standard genome sequencing and annotation.</title>
        <authorList>
            <consortium name="The Broad Institute Genomics Platform"/>
            <consortium name="The Broad Institute Genome Sequencing Center for Infectious Disease"/>
            <person name="Wu L."/>
            <person name="Ma J."/>
        </authorList>
    </citation>
    <scope>NUCLEOTIDE SEQUENCE [LARGE SCALE GENOMIC DNA]</scope>
    <source>
        <strain evidence="2">CGMCC 4.5798</strain>
    </source>
</reference>
<name>A0ABW0S538_9BURK</name>
<organism evidence="1 2">
    <name type="scientific">Massilia aerilata</name>
    <dbReference type="NCBI Taxonomy" id="453817"/>
    <lineage>
        <taxon>Bacteria</taxon>
        <taxon>Pseudomonadati</taxon>
        <taxon>Pseudomonadota</taxon>
        <taxon>Betaproteobacteria</taxon>
        <taxon>Burkholderiales</taxon>
        <taxon>Oxalobacteraceae</taxon>
        <taxon>Telluria group</taxon>
        <taxon>Massilia</taxon>
    </lineage>
</organism>
<dbReference type="InterPro" id="IPR045694">
    <property type="entry name" value="DUF6058"/>
</dbReference>
<comment type="caution">
    <text evidence="1">The sequence shown here is derived from an EMBL/GenBank/DDBJ whole genome shotgun (WGS) entry which is preliminary data.</text>
</comment>
<gene>
    <name evidence="1" type="ORF">ACFPO9_26855</name>
</gene>
<dbReference type="EMBL" id="JBHSMZ010000026">
    <property type="protein sequence ID" value="MFC5552153.1"/>
    <property type="molecule type" value="Genomic_DNA"/>
</dbReference>
<accession>A0ABW0S538</accession>